<proteinExistence type="predicted"/>
<dbReference type="AlphaFoldDB" id="A0A6H0XMS6"/>
<feature type="domain" description="Transcription factor IIIC 90kDa subunit N-terminal" evidence="2">
    <location>
        <begin position="61"/>
        <end position="524"/>
    </location>
</feature>
<evidence type="ECO:0008006" key="6">
    <source>
        <dbReference type="Google" id="ProtNLM"/>
    </source>
</evidence>
<evidence type="ECO:0000313" key="4">
    <source>
        <dbReference type="EMBL" id="QIW96022.1"/>
    </source>
</evidence>
<dbReference type="GO" id="GO:0000127">
    <property type="term" value="C:transcription factor TFIIIC complex"/>
    <property type="evidence" value="ECO:0007669"/>
    <property type="project" value="InterPro"/>
</dbReference>
<sequence length="812" mass="88912">MKSPNSDDLSAETRPFRSDHSEKEQPFTYKLFGLSARSGRPTMSTVIKVAFWPACLDNMRWSCDNLIAVAGSESVAVLIPKSRSSSTSSPQWEYITLKVNGYTQAELPLRDPLSFANWSVGEELSARHVIRLEWSPRGLGCFDTCVLAILHSDYVLDLWEYCGQAHIKDSWRRCLIITHAVHDFYETIYPSGEDPSPLTIERQQVRQRVRSIAWAPQLTEDSSEELQSCGNRVLPQTAPLLAIATEAGDILVTRITSPYNTLSPKQRQWKATVLRRICCGTHMPALNHVDGVTFNTTPTSDAYAVMEELVWTQMDGTQEHMLAFIAAGALCTVHVEDVHGLVPSMDAEASRGSTLRCLSPANTRVEGPMSLTADGKSLICFVGDSLVAYGIARSDTEGVHYETHPVNRRWSEVSGLVTIPYAGGATRAVFTTHLGYERLSQDTVLLSATKECAAPITTPIRQSLQQAAKDYRVTMDLGADAHTRTSGIAVAPTSSHIALCTTLLPADSVAHIIQSDHASLIFICELAQSNEHIALNPAASTQQDIIDCIVFSLQAGLATTKDNDPETQPDTRLILDRITSILSKPPPLRDENIDSTLLRSPTAAAMYLLRRKVLDRPDRRNFMQQRLLSCVVGSSYSSLMPRDWYIALIDEYAAIAANLPGGQLSQRIAAMHRLIYNRLQPSGTATSPTAITEYCSVCHEIMPLEAIKWSRCSSGHRFVRCALTFLTIPRPGISKCCGTCGAQYLNEQHLVEFGTGDQPATHSGGSASNQTDTVLDGTDDPGLPALEPAGSAARVLFSVFRRCALCGGRFVA</sequence>
<protein>
    <recommendedName>
        <fullName evidence="6">Transcription factor IIIC putative zinc-finger domain-containing protein</fullName>
    </recommendedName>
</protein>
<evidence type="ECO:0000313" key="5">
    <source>
        <dbReference type="Proteomes" id="UP000503462"/>
    </source>
</evidence>
<gene>
    <name evidence="4" type="ORF">AMS68_001540</name>
</gene>
<dbReference type="InterPro" id="IPR024761">
    <property type="entry name" value="TFIIIC_delta_N"/>
</dbReference>
<dbReference type="PANTHER" id="PTHR15496">
    <property type="entry name" value="GENERAL TRANSCRIPTION FACTOR 3C POLYPEPTIDE 4 FAMILY"/>
    <property type="match status" value="1"/>
</dbReference>
<dbReference type="Pfam" id="PF12657">
    <property type="entry name" value="TFIIIC_delta"/>
    <property type="match status" value="1"/>
</dbReference>
<feature type="compositionally biased region" description="Polar residues" evidence="1">
    <location>
        <begin position="758"/>
        <end position="773"/>
    </location>
</feature>
<keyword evidence="5" id="KW-1185">Reference proteome</keyword>
<name>A0A6H0XMS6_9PEZI</name>
<feature type="region of interest" description="Disordered" evidence="1">
    <location>
        <begin position="1"/>
        <end position="22"/>
    </location>
</feature>
<dbReference type="InterPro" id="IPR024764">
    <property type="entry name" value="TFIIIC_Znf"/>
</dbReference>
<evidence type="ECO:0000259" key="3">
    <source>
        <dbReference type="Pfam" id="PF12660"/>
    </source>
</evidence>
<dbReference type="EMBL" id="CP051139">
    <property type="protein sequence ID" value="QIW96022.1"/>
    <property type="molecule type" value="Genomic_DNA"/>
</dbReference>
<feature type="region of interest" description="Disordered" evidence="1">
    <location>
        <begin position="755"/>
        <end position="782"/>
    </location>
</feature>
<dbReference type="GO" id="GO:0004402">
    <property type="term" value="F:histone acetyltransferase activity"/>
    <property type="evidence" value="ECO:0007669"/>
    <property type="project" value="InterPro"/>
</dbReference>
<evidence type="ECO:0000256" key="1">
    <source>
        <dbReference type="SAM" id="MobiDB-lite"/>
    </source>
</evidence>
<accession>A0A6H0XMS6</accession>
<reference evidence="4 5" key="1">
    <citation type="journal article" date="2016" name="Sci. Rep.">
        <title>Peltaster fructicola genome reveals evolution from an invasive phytopathogen to an ectophytic parasite.</title>
        <authorList>
            <person name="Xu C."/>
            <person name="Chen H."/>
            <person name="Gleason M.L."/>
            <person name="Xu J.R."/>
            <person name="Liu H."/>
            <person name="Zhang R."/>
            <person name="Sun G."/>
        </authorList>
    </citation>
    <scope>NUCLEOTIDE SEQUENCE [LARGE SCALE GENOMIC DNA]</scope>
    <source>
        <strain evidence="4 5">LNHT1506</strain>
    </source>
</reference>
<evidence type="ECO:0000259" key="2">
    <source>
        <dbReference type="Pfam" id="PF12657"/>
    </source>
</evidence>
<dbReference type="PANTHER" id="PTHR15496:SF2">
    <property type="entry name" value="GENERAL TRANSCRIPTION FACTOR 3C POLYPEPTIDE 4"/>
    <property type="match status" value="1"/>
</dbReference>
<organism evidence="4 5">
    <name type="scientific">Peltaster fructicola</name>
    <dbReference type="NCBI Taxonomy" id="286661"/>
    <lineage>
        <taxon>Eukaryota</taxon>
        <taxon>Fungi</taxon>
        <taxon>Dikarya</taxon>
        <taxon>Ascomycota</taxon>
        <taxon>Pezizomycotina</taxon>
        <taxon>Dothideomycetes</taxon>
        <taxon>Dothideomycetes incertae sedis</taxon>
        <taxon>Peltaster</taxon>
    </lineage>
</organism>
<dbReference type="GO" id="GO:0006384">
    <property type="term" value="P:transcription initiation at RNA polymerase III promoter"/>
    <property type="evidence" value="ECO:0007669"/>
    <property type="project" value="InterPro"/>
</dbReference>
<dbReference type="InterPro" id="IPR044230">
    <property type="entry name" value="GTF3C4"/>
</dbReference>
<feature type="domain" description="Transcription factor IIIC putative zinc-finger" evidence="3">
    <location>
        <begin position="689"/>
        <end position="810"/>
    </location>
</feature>
<dbReference type="Pfam" id="PF12660">
    <property type="entry name" value="zf-TFIIIC"/>
    <property type="match status" value="1"/>
</dbReference>
<dbReference type="OrthoDB" id="6021743at2759"/>
<dbReference type="Proteomes" id="UP000503462">
    <property type="component" value="Chromosome 1"/>
</dbReference>